<accession>A0AAE1GL81</accession>
<dbReference type="EMBL" id="JAWQEG010000091">
    <property type="protein sequence ID" value="KAK3894795.1"/>
    <property type="molecule type" value="Genomic_DNA"/>
</dbReference>
<protein>
    <submittedName>
        <fullName evidence="1">Uncharacterized protein</fullName>
    </submittedName>
</protein>
<dbReference type="AlphaFoldDB" id="A0AAE1GL81"/>
<dbReference type="Proteomes" id="UP001286313">
    <property type="component" value="Unassembled WGS sequence"/>
</dbReference>
<proteinExistence type="predicted"/>
<organism evidence="1 2">
    <name type="scientific">Petrolisthes cinctipes</name>
    <name type="common">Flat porcelain crab</name>
    <dbReference type="NCBI Taxonomy" id="88211"/>
    <lineage>
        <taxon>Eukaryota</taxon>
        <taxon>Metazoa</taxon>
        <taxon>Ecdysozoa</taxon>
        <taxon>Arthropoda</taxon>
        <taxon>Crustacea</taxon>
        <taxon>Multicrustacea</taxon>
        <taxon>Malacostraca</taxon>
        <taxon>Eumalacostraca</taxon>
        <taxon>Eucarida</taxon>
        <taxon>Decapoda</taxon>
        <taxon>Pleocyemata</taxon>
        <taxon>Anomura</taxon>
        <taxon>Galatheoidea</taxon>
        <taxon>Porcellanidae</taxon>
        <taxon>Petrolisthes</taxon>
    </lineage>
</organism>
<sequence>MFVTSHPLINNNKPQVVLGRAEIPQTRNRRGSPEESIKRRAMWINTVKRAAVGSTKQGVEAFTTLCSAHFISEIVEVFRTNTTTCQTAEPV</sequence>
<keyword evidence="2" id="KW-1185">Reference proteome</keyword>
<gene>
    <name evidence="1" type="ORF">Pcinc_001453</name>
</gene>
<name>A0AAE1GL81_PETCI</name>
<reference evidence="1" key="1">
    <citation type="submission" date="2023-10" db="EMBL/GenBank/DDBJ databases">
        <title>Genome assemblies of two species of porcelain crab, Petrolisthes cinctipes and Petrolisthes manimaculis (Anomura: Porcellanidae).</title>
        <authorList>
            <person name="Angst P."/>
        </authorList>
    </citation>
    <scope>NUCLEOTIDE SEQUENCE</scope>
    <source>
        <strain evidence="1">PB745_01</strain>
        <tissue evidence="1">Gill</tissue>
    </source>
</reference>
<evidence type="ECO:0000313" key="1">
    <source>
        <dbReference type="EMBL" id="KAK3894795.1"/>
    </source>
</evidence>
<comment type="caution">
    <text evidence="1">The sequence shown here is derived from an EMBL/GenBank/DDBJ whole genome shotgun (WGS) entry which is preliminary data.</text>
</comment>
<evidence type="ECO:0000313" key="2">
    <source>
        <dbReference type="Proteomes" id="UP001286313"/>
    </source>
</evidence>